<keyword evidence="2" id="KW-1185">Reference proteome</keyword>
<gene>
    <name evidence="1" type="ORF">QYE76_059034</name>
</gene>
<comment type="caution">
    <text evidence="1">The sequence shown here is derived from an EMBL/GenBank/DDBJ whole genome shotgun (WGS) entry which is preliminary data.</text>
</comment>
<accession>A0AAD8T880</accession>
<evidence type="ECO:0000313" key="2">
    <source>
        <dbReference type="Proteomes" id="UP001231189"/>
    </source>
</evidence>
<dbReference type="AlphaFoldDB" id="A0AAD8T880"/>
<evidence type="ECO:0000313" key="1">
    <source>
        <dbReference type="EMBL" id="KAK1670875.1"/>
    </source>
</evidence>
<reference evidence="1" key="1">
    <citation type="submission" date="2023-07" db="EMBL/GenBank/DDBJ databases">
        <title>A chromosome-level genome assembly of Lolium multiflorum.</title>
        <authorList>
            <person name="Chen Y."/>
            <person name="Copetti D."/>
            <person name="Kolliker R."/>
            <person name="Studer B."/>
        </authorList>
    </citation>
    <scope>NUCLEOTIDE SEQUENCE</scope>
    <source>
        <strain evidence="1">02402/16</strain>
        <tissue evidence="1">Leaf</tissue>
    </source>
</reference>
<proteinExistence type="predicted"/>
<dbReference type="EMBL" id="JAUUTY010000003">
    <property type="protein sequence ID" value="KAK1670875.1"/>
    <property type="molecule type" value="Genomic_DNA"/>
</dbReference>
<dbReference type="Proteomes" id="UP001231189">
    <property type="component" value="Unassembled WGS sequence"/>
</dbReference>
<name>A0AAD8T880_LOLMU</name>
<protein>
    <submittedName>
        <fullName evidence="1">Uncharacterized protein</fullName>
    </submittedName>
</protein>
<organism evidence="1 2">
    <name type="scientific">Lolium multiflorum</name>
    <name type="common">Italian ryegrass</name>
    <name type="synonym">Lolium perenne subsp. multiflorum</name>
    <dbReference type="NCBI Taxonomy" id="4521"/>
    <lineage>
        <taxon>Eukaryota</taxon>
        <taxon>Viridiplantae</taxon>
        <taxon>Streptophyta</taxon>
        <taxon>Embryophyta</taxon>
        <taxon>Tracheophyta</taxon>
        <taxon>Spermatophyta</taxon>
        <taxon>Magnoliopsida</taxon>
        <taxon>Liliopsida</taxon>
        <taxon>Poales</taxon>
        <taxon>Poaceae</taxon>
        <taxon>BOP clade</taxon>
        <taxon>Pooideae</taxon>
        <taxon>Poodae</taxon>
        <taxon>Poeae</taxon>
        <taxon>Poeae Chloroplast Group 2 (Poeae type)</taxon>
        <taxon>Loliodinae</taxon>
        <taxon>Loliinae</taxon>
        <taxon>Lolium</taxon>
    </lineage>
</organism>
<sequence length="112" mass="11696">MELPPNEDLTGTCYGTKDAGHFACPACIEKLSGGKCLVCENGGPCGACSGNLPGAKCPLCDQGAVFKHCPCVENLLTTSVAQCKNKGCASWISLFDFEAHERACPFQPVSPV</sequence>